<name>R0LVV3_ANAPL</name>
<feature type="compositionally biased region" description="Low complexity" evidence="1">
    <location>
        <begin position="182"/>
        <end position="193"/>
    </location>
</feature>
<dbReference type="Proteomes" id="UP000296049">
    <property type="component" value="Unassembled WGS sequence"/>
</dbReference>
<organism evidence="2 3">
    <name type="scientific">Anas platyrhynchos</name>
    <name type="common">Mallard</name>
    <name type="synonym">Anas boschas</name>
    <dbReference type="NCBI Taxonomy" id="8839"/>
    <lineage>
        <taxon>Eukaryota</taxon>
        <taxon>Metazoa</taxon>
        <taxon>Chordata</taxon>
        <taxon>Craniata</taxon>
        <taxon>Vertebrata</taxon>
        <taxon>Euteleostomi</taxon>
        <taxon>Archelosauria</taxon>
        <taxon>Archosauria</taxon>
        <taxon>Dinosauria</taxon>
        <taxon>Saurischia</taxon>
        <taxon>Theropoda</taxon>
        <taxon>Coelurosauria</taxon>
        <taxon>Aves</taxon>
        <taxon>Neognathae</taxon>
        <taxon>Galloanserae</taxon>
        <taxon>Anseriformes</taxon>
        <taxon>Anatidae</taxon>
        <taxon>Anatinae</taxon>
        <taxon>Anas</taxon>
    </lineage>
</organism>
<reference evidence="3" key="1">
    <citation type="journal article" date="2013" name="Nat. Genet.">
        <title>The duck genome and transcriptome provide insight into an avian influenza virus reservoir species.</title>
        <authorList>
            <person name="Huang Y."/>
            <person name="Li Y."/>
            <person name="Burt D.W."/>
            <person name="Chen H."/>
            <person name="Zhang Y."/>
            <person name="Qian W."/>
            <person name="Kim H."/>
            <person name="Gan S."/>
            <person name="Zhao Y."/>
            <person name="Li J."/>
            <person name="Yi K."/>
            <person name="Feng H."/>
            <person name="Zhu P."/>
            <person name="Li B."/>
            <person name="Liu Q."/>
            <person name="Fairley S."/>
            <person name="Magor K.E."/>
            <person name="Du Z."/>
            <person name="Hu X."/>
            <person name="Goodman L."/>
            <person name="Tafer H."/>
            <person name="Vignal A."/>
            <person name="Lee T."/>
            <person name="Kim K.W."/>
            <person name="Sheng Z."/>
            <person name="An Y."/>
            <person name="Searle S."/>
            <person name="Herrero J."/>
            <person name="Groenen M.A."/>
            <person name="Crooijmans R.P."/>
            <person name="Faraut T."/>
            <person name="Cai Q."/>
            <person name="Webster R.G."/>
            <person name="Aldridge J.R."/>
            <person name="Warren W.C."/>
            <person name="Bartschat S."/>
            <person name="Kehr S."/>
            <person name="Marz M."/>
            <person name="Stadler P.F."/>
            <person name="Smith J."/>
            <person name="Kraus R.H."/>
            <person name="Zhao Y."/>
            <person name="Ren L."/>
            <person name="Fei J."/>
            <person name="Morisson M."/>
            <person name="Kaiser P."/>
            <person name="Griffin D.K."/>
            <person name="Rao M."/>
            <person name="Pitel F."/>
            <person name="Wang J."/>
            <person name="Li N."/>
        </authorList>
    </citation>
    <scope>NUCLEOTIDE SEQUENCE [LARGE SCALE GENOMIC DNA]</scope>
</reference>
<feature type="region of interest" description="Disordered" evidence="1">
    <location>
        <begin position="170"/>
        <end position="193"/>
    </location>
</feature>
<evidence type="ECO:0000256" key="1">
    <source>
        <dbReference type="SAM" id="MobiDB-lite"/>
    </source>
</evidence>
<accession>R0LVV3</accession>
<protein>
    <submittedName>
        <fullName evidence="2">Uncharacterized protein</fullName>
    </submittedName>
</protein>
<keyword evidence="3" id="KW-1185">Reference proteome</keyword>
<gene>
    <name evidence="2" type="ORF">Anapl_02811</name>
</gene>
<dbReference type="EMBL" id="KB742773">
    <property type="protein sequence ID" value="EOB04618.1"/>
    <property type="molecule type" value="Genomic_DNA"/>
</dbReference>
<evidence type="ECO:0000313" key="3">
    <source>
        <dbReference type="Proteomes" id="UP000296049"/>
    </source>
</evidence>
<evidence type="ECO:0000313" key="2">
    <source>
        <dbReference type="EMBL" id="EOB04618.1"/>
    </source>
</evidence>
<sequence length="193" mass="20882">MEDSVRKTSGNSIHALNSNYTPSSKDTCFDLPRTLSGLKPKEVGAEVNVKYILCHVYCGQVSPSPKRDFPSTSSSSARFFPDVFPSKPCSHPSLSPPFTSDLASPAIRGSLTFWDWGEGMGQPGPGKRALVLLQDVEWWHHRTKGGHTAPPDTRRLPTGVLLPDALQLASSASSGKEKKGFSESFSEAFSSSK</sequence>
<proteinExistence type="predicted"/>
<dbReference type="AlphaFoldDB" id="R0LVV3"/>